<dbReference type="Proteomes" id="UP000297777">
    <property type="component" value="Unassembled WGS sequence"/>
</dbReference>
<protein>
    <submittedName>
        <fullName evidence="1">Uncharacterized protein</fullName>
    </submittedName>
</protein>
<keyword evidence="2" id="KW-1185">Reference proteome</keyword>
<dbReference type="AlphaFoldDB" id="A0A4Z1ER97"/>
<dbReference type="OrthoDB" id="10292981at2759"/>
<reference evidence="1 2" key="1">
    <citation type="submission" date="2017-12" db="EMBL/GenBank/DDBJ databases">
        <title>Comparative genomics of Botrytis spp.</title>
        <authorList>
            <person name="Valero-Jimenez C.A."/>
            <person name="Tapia P."/>
            <person name="Veloso J."/>
            <person name="Silva-Moreno E."/>
            <person name="Staats M."/>
            <person name="Valdes J.H."/>
            <person name="Van Kan J.A.L."/>
        </authorList>
    </citation>
    <scope>NUCLEOTIDE SEQUENCE [LARGE SCALE GENOMIC DNA]</scope>
    <source>
        <strain evidence="1 2">Bt9001</strain>
    </source>
</reference>
<name>A0A4Z1ER97_9HELO</name>
<evidence type="ECO:0000313" key="1">
    <source>
        <dbReference type="EMBL" id="TGO13869.1"/>
    </source>
</evidence>
<evidence type="ECO:0000313" key="2">
    <source>
        <dbReference type="Proteomes" id="UP000297777"/>
    </source>
</evidence>
<sequence>MSLLWPRMNVVVYYQLFVLDPDVVEAKRDGQSQGAADSYAMQCIDSNMHKGIGTHFIYVRRGLPENLVPPAPEPRVFGPGDLERLGG</sequence>
<gene>
    <name evidence="1" type="ORF">BTUL_0062g00430</name>
</gene>
<organism evidence="1 2">
    <name type="scientific">Botrytis tulipae</name>
    <dbReference type="NCBI Taxonomy" id="87230"/>
    <lineage>
        <taxon>Eukaryota</taxon>
        <taxon>Fungi</taxon>
        <taxon>Dikarya</taxon>
        <taxon>Ascomycota</taxon>
        <taxon>Pezizomycotina</taxon>
        <taxon>Leotiomycetes</taxon>
        <taxon>Helotiales</taxon>
        <taxon>Sclerotiniaceae</taxon>
        <taxon>Botrytis</taxon>
    </lineage>
</organism>
<comment type="caution">
    <text evidence="1">The sequence shown here is derived from an EMBL/GenBank/DDBJ whole genome shotgun (WGS) entry which is preliminary data.</text>
</comment>
<accession>A0A4Z1ER97</accession>
<proteinExistence type="predicted"/>
<dbReference type="EMBL" id="PQXH01000062">
    <property type="protein sequence ID" value="TGO13869.1"/>
    <property type="molecule type" value="Genomic_DNA"/>
</dbReference>